<dbReference type="EMBL" id="KQ257452">
    <property type="protein sequence ID" value="KND03078.1"/>
    <property type="molecule type" value="Genomic_DNA"/>
</dbReference>
<name>A0A0L0HPX7_SPIPD</name>
<dbReference type="Gene3D" id="3.30.50.10">
    <property type="entry name" value="Erythroid Transcription Factor GATA-1, subunit A"/>
    <property type="match status" value="2"/>
</dbReference>
<evidence type="ECO:0000256" key="2">
    <source>
        <dbReference type="ARBA" id="ARBA00022723"/>
    </source>
</evidence>
<dbReference type="SUPFAM" id="SSF57716">
    <property type="entry name" value="Glucocorticoid receptor-like (DNA-binding domain)"/>
    <property type="match status" value="2"/>
</dbReference>
<protein>
    <recommendedName>
        <fullName evidence="10">GATA-type domain-containing protein</fullName>
    </recommendedName>
</protein>
<keyword evidence="6" id="KW-0804">Transcription</keyword>
<gene>
    <name evidence="11" type="ORF">SPPG_02143</name>
</gene>
<evidence type="ECO:0000256" key="5">
    <source>
        <dbReference type="ARBA" id="ARBA00023015"/>
    </source>
</evidence>
<dbReference type="SMART" id="SM00401">
    <property type="entry name" value="ZnF_GATA"/>
    <property type="match status" value="2"/>
</dbReference>
<dbReference type="GO" id="GO:0008270">
    <property type="term" value="F:zinc ion binding"/>
    <property type="evidence" value="ECO:0007669"/>
    <property type="project" value="UniProtKB-KW"/>
</dbReference>
<organism evidence="11 12">
    <name type="scientific">Spizellomyces punctatus (strain DAOM BR117)</name>
    <dbReference type="NCBI Taxonomy" id="645134"/>
    <lineage>
        <taxon>Eukaryota</taxon>
        <taxon>Fungi</taxon>
        <taxon>Fungi incertae sedis</taxon>
        <taxon>Chytridiomycota</taxon>
        <taxon>Chytridiomycota incertae sedis</taxon>
        <taxon>Chytridiomycetes</taxon>
        <taxon>Spizellomycetales</taxon>
        <taxon>Spizellomycetaceae</taxon>
        <taxon>Spizellomyces</taxon>
    </lineage>
</organism>
<keyword evidence="3 8" id="KW-0863">Zinc-finger</keyword>
<keyword evidence="2" id="KW-0479">Metal-binding</keyword>
<dbReference type="STRING" id="645134.A0A0L0HPX7"/>
<dbReference type="eggNOG" id="KOG1601">
    <property type="taxonomic scope" value="Eukaryota"/>
</dbReference>
<keyword evidence="5" id="KW-0805">Transcription regulation</keyword>
<feature type="domain" description="GATA-type" evidence="10">
    <location>
        <begin position="69"/>
        <end position="122"/>
    </location>
</feature>
<evidence type="ECO:0000313" key="12">
    <source>
        <dbReference type="Proteomes" id="UP000053201"/>
    </source>
</evidence>
<dbReference type="InterPro" id="IPR013088">
    <property type="entry name" value="Znf_NHR/GATA"/>
</dbReference>
<keyword evidence="7" id="KW-0539">Nucleus</keyword>
<keyword evidence="12" id="KW-1185">Reference proteome</keyword>
<dbReference type="GO" id="GO:0000978">
    <property type="term" value="F:RNA polymerase II cis-regulatory region sequence-specific DNA binding"/>
    <property type="evidence" value="ECO:0007669"/>
    <property type="project" value="TreeGrafter"/>
</dbReference>
<dbReference type="VEuPathDB" id="FungiDB:SPPG_02143"/>
<dbReference type="GO" id="GO:0005634">
    <property type="term" value="C:nucleus"/>
    <property type="evidence" value="ECO:0007669"/>
    <property type="project" value="UniProtKB-SubCell"/>
</dbReference>
<feature type="domain" description="GATA-type" evidence="10">
    <location>
        <begin position="209"/>
        <end position="262"/>
    </location>
</feature>
<dbReference type="InterPro" id="IPR000679">
    <property type="entry name" value="Znf_GATA"/>
</dbReference>
<dbReference type="AlphaFoldDB" id="A0A0L0HPX7"/>
<dbReference type="GeneID" id="27685754"/>
<evidence type="ECO:0000259" key="10">
    <source>
        <dbReference type="PROSITE" id="PS50114"/>
    </source>
</evidence>
<dbReference type="OrthoDB" id="515401at2759"/>
<dbReference type="PANTHER" id="PTHR10071">
    <property type="entry name" value="TRANSCRIPTION FACTOR GATA FAMILY MEMBER"/>
    <property type="match status" value="1"/>
</dbReference>
<keyword evidence="4" id="KW-0862">Zinc</keyword>
<dbReference type="Pfam" id="PF00320">
    <property type="entry name" value="GATA"/>
    <property type="match status" value="2"/>
</dbReference>
<dbReference type="OMA" id="PLWRTWP"/>
<evidence type="ECO:0000256" key="3">
    <source>
        <dbReference type="ARBA" id="ARBA00022771"/>
    </source>
</evidence>
<accession>A0A0L0HPX7</accession>
<evidence type="ECO:0000256" key="1">
    <source>
        <dbReference type="ARBA" id="ARBA00004123"/>
    </source>
</evidence>
<dbReference type="FunFam" id="3.30.50.10:FF:000007">
    <property type="entry name" value="Nitrogen regulatory AreA, N-terminal"/>
    <property type="match status" value="1"/>
</dbReference>
<dbReference type="GO" id="GO:0000122">
    <property type="term" value="P:negative regulation of transcription by RNA polymerase II"/>
    <property type="evidence" value="ECO:0007669"/>
    <property type="project" value="TreeGrafter"/>
</dbReference>
<evidence type="ECO:0000256" key="7">
    <source>
        <dbReference type="ARBA" id="ARBA00023242"/>
    </source>
</evidence>
<feature type="compositionally biased region" description="Low complexity" evidence="9">
    <location>
        <begin position="288"/>
        <end position="297"/>
    </location>
</feature>
<dbReference type="GO" id="GO:0000981">
    <property type="term" value="F:DNA-binding transcription factor activity, RNA polymerase II-specific"/>
    <property type="evidence" value="ECO:0007669"/>
    <property type="project" value="TreeGrafter"/>
</dbReference>
<proteinExistence type="predicted"/>
<evidence type="ECO:0000256" key="9">
    <source>
        <dbReference type="SAM" id="MobiDB-lite"/>
    </source>
</evidence>
<evidence type="ECO:0000313" key="11">
    <source>
        <dbReference type="EMBL" id="KND03078.1"/>
    </source>
</evidence>
<evidence type="ECO:0000256" key="8">
    <source>
        <dbReference type="PROSITE-ProRule" id="PRU00094"/>
    </source>
</evidence>
<evidence type="ECO:0000256" key="6">
    <source>
        <dbReference type="ARBA" id="ARBA00023163"/>
    </source>
</evidence>
<comment type="subcellular location">
    <subcellularLocation>
        <location evidence="1">Nucleus</location>
    </subcellularLocation>
</comment>
<feature type="compositionally biased region" description="Low complexity" evidence="9">
    <location>
        <begin position="382"/>
        <end position="392"/>
    </location>
</feature>
<feature type="region of interest" description="Disordered" evidence="9">
    <location>
        <begin position="377"/>
        <end position="397"/>
    </location>
</feature>
<dbReference type="Proteomes" id="UP000053201">
    <property type="component" value="Unassembled WGS sequence"/>
</dbReference>
<dbReference type="PROSITE" id="PS00344">
    <property type="entry name" value="GATA_ZN_FINGER_1"/>
    <property type="match status" value="2"/>
</dbReference>
<dbReference type="GO" id="GO:0045944">
    <property type="term" value="P:positive regulation of transcription by RNA polymerase II"/>
    <property type="evidence" value="ECO:0007669"/>
    <property type="project" value="TreeGrafter"/>
</dbReference>
<feature type="region of interest" description="Disordered" evidence="9">
    <location>
        <begin position="288"/>
        <end position="358"/>
    </location>
</feature>
<evidence type="ECO:0000256" key="4">
    <source>
        <dbReference type="ARBA" id="ARBA00022833"/>
    </source>
</evidence>
<dbReference type="PROSITE" id="PS50114">
    <property type="entry name" value="GATA_ZN_FINGER_2"/>
    <property type="match status" value="2"/>
</dbReference>
<dbReference type="PRINTS" id="PR00619">
    <property type="entry name" value="GATAZNFINGER"/>
</dbReference>
<dbReference type="PANTHER" id="PTHR10071:SF335">
    <property type="entry name" value="IRON-SENSING TRANSCRIPTIONAL REPRESSOR-RELATED"/>
    <property type="match status" value="1"/>
</dbReference>
<sequence length="491" mass="53529">MVNVQQQQEQTAAGLASVAVVKPVPSLYERKYGAYGAQRFSPLLHHSSDHRRPPVDKDVGKERSKHLAQKAANKCANCGTMSTPLWRRGPKGEVICNACGLYLKARNTYRPTWLKQRRPKKEGDSAQAAPPPSLTSSNNHTIERAPTSLDALVTIAHLTTHIPQLVPVKQEDGLRPNVSTPFMGDTLPDAHIKQQQGCHSGLGRPPGPGREHMQCINCSTTSTPLWRRDDKGNAICNACGLYYKLHHTHRPVTMKRAVIKRRKRVTPNSGAVLSPYETSLWSSIDASADHGAPASAADAEHRRRDTPPQQQQQQQQQQTSEGRFVLPPLKSILPMGPMALDASPASSTLSSSSPPAMDAPLVDGSLSFRMLPSPFANPPPAAARSPYPTSPATQHEPMTVNSGLIQHTRAELVNEIDRLKTLLSHKAGILVGLDQAERFMDQHAPQPFGNETVRLPPIREAFDLQRHEGLEDAEASATQALMSLATGAGMR</sequence>
<dbReference type="RefSeq" id="XP_016611117.1">
    <property type="nucleotide sequence ID" value="XM_016750444.1"/>
</dbReference>
<feature type="compositionally biased region" description="Low complexity" evidence="9">
    <location>
        <begin position="309"/>
        <end position="318"/>
    </location>
</feature>
<reference evidence="11 12" key="1">
    <citation type="submission" date="2009-08" db="EMBL/GenBank/DDBJ databases">
        <title>The Genome Sequence of Spizellomyces punctatus strain DAOM BR117.</title>
        <authorList>
            <consortium name="The Broad Institute Genome Sequencing Platform"/>
            <person name="Russ C."/>
            <person name="Cuomo C."/>
            <person name="Shea T."/>
            <person name="Young S.K."/>
            <person name="Zeng Q."/>
            <person name="Koehrsen M."/>
            <person name="Haas B."/>
            <person name="Borodovsky M."/>
            <person name="Guigo R."/>
            <person name="Alvarado L."/>
            <person name="Berlin A."/>
            <person name="Bochicchio J."/>
            <person name="Borenstein D."/>
            <person name="Chapman S."/>
            <person name="Chen Z."/>
            <person name="Engels R."/>
            <person name="Freedman E."/>
            <person name="Gellesch M."/>
            <person name="Goldberg J."/>
            <person name="Griggs A."/>
            <person name="Gujja S."/>
            <person name="Heiman D."/>
            <person name="Hepburn T."/>
            <person name="Howarth C."/>
            <person name="Jen D."/>
            <person name="Larson L."/>
            <person name="Lewis B."/>
            <person name="Mehta T."/>
            <person name="Park D."/>
            <person name="Pearson M."/>
            <person name="Roberts A."/>
            <person name="Saif S."/>
            <person name="Shenoy N."/>
            <person name="Sisk P."/>
            <person name="Stolte C."/>
            <person name="Sykes S."/>
            <person name="Thomson T."/>
            <person name="Walk T."/>
            <person name="White J."/>
            <person name="Yandava C."/>
            <person name="Burger G."/>
            <person name="Gray M.W."/>
            <person name="Holland P.W.H."/>
            <person name="King N."/>
            <person name="Lang F.B.F."/>
            <person name="Roger A.J."/>
            <person name="Ruiz-Trillo I."/>
            <person name="Lander E."/>
            <person name="Nusbaum C."/>
        </authorList>
    </citation>
    <scope>NUCLEOTIDE SEQUENCE [LARGE SCALE GENOMIC DNA]</scope>
    <source>
        <strain evidence="11 12">DAOM BR117</strain>
    </source>
</reference>
<dbReference type="CDD" id="cd00202">
    <property type="entry name" value="ZnF_GATA"/>
    <property type="match status" value="2"/>
</dbReference>
<feature type="compositionally biased region" description="Low complexity" evidence="9">
    <location>
        <begin position="342"/>
        <end position="356"/>
    </location>
</feature>
<feature type="region of interest" description="Disordered" evidence="9">
    <location>
        <begin position="113"/>
        <end position="141"/>
    </location>
</feature>
<dbReference type="InParanoid" id="A0A0L0HPX7"/>
<dbReference type="InterPro" id="IPR039355">
    <property type="entry name" value="Transcription_factor_GATA"/>
</dbReference>